<gene>
    <name evidence="1" type="primary">YOS9_2</name>
    <name evidence="1" type="ORF">H2199_009057</name>
</gene>
<proteinExistence type="predicted"/>
<protein>
    <submittedName>
        <fullName evidence="1">Protein OS-9</fullName>
    </submittedName>
</protein>
<organism evidence="1 2">
    <name type="scientific">Coniosporium tulheliwenetii</name>
    <dbReference type="NCBI Taxonomy" id="3383036"/>
    <lineage>
        <taxon>Eukaryota</taxon>
        <taxon>Fungi</taxon>
        <taxon>Dikarya</taxon>
        <taxon>Ascomycota</taxon>
        <taxon>Pezizomycotina</taxon>
        <taxon>Dothideomycetes</taxon>
        <taxon>Dothideomycetes incertae sedis</taxon>
        <taxon>Coniosporium</taxon>
    </lineage>
</organism>
<sequence>MHTPIHAPTAASTTKPPPTDPWFYLYSTPAVKDRDKDGGKNGTSARSADEEEKELMRATDRGWELLKGIEGTWRGKEGEKVSWAGDGLPEGKGIGKEVAAVAKMEMKGETRYLFHYHPNSADRIGQIKEVSTCSYLTVIYIPRLCNDLAFLPPETDKSHPIACTPVLSEASIPAYIAARARESE</sequence>
<reference evidence="1" key="1">
    <citation type="submission" date="2022-10" db="EMBL/GenBank/DDBJ databases">
        <title>Culturing micro-colonial fungi from biological soil crusts in the Mojave desert and describing Neophaeococcomyces mojavensis, and introducing the new genera and species Taxawa tesnikishii.</title>
        <authorList>
            <person name="Kurbessoian T."/>
            <person name="Stajich J.E."/>
        </authorList>
    </citation>
    <scope>NUCLEOTIDE SEQUENCE</scope>
    <source>
        <strain evidence="1">JES_115</strain>
    </source>
</reference>
<evidence type="ECO:0000313" key="1">
    <source>
        <dbReference type="EMBL" id="KAJ9634227.1"/>
    </source>
</evidence>
<accession>A0ACC2YG59</accession>
<comment type="caution">
    <text evidence="1">The sequence shown here is derived from an EMBL/GenBank/DDBJ whole genome shotgun (WGS) entry which is preliminary data.</text>
</comment>
<dbReference type="Proteomes" id="UP001172680">
    <property type="component" value="Unassembled WGS sequence"/>
</dbReference>
<dbReference type="EMBL" id="JAPDRP010000034">
    <property type="protein sequence ID" value="KAJ9634227.1"/>
    <property type="molecule type" value="Genomic_DNA"/>
</dbReference>
<keyword evidence="2" id="KW-1185">Reference proteome</keyword>
<name>A0ACC2YG59_9PEZI</name>
<evidence type="ECO:0000313" key="2">
    <source>
        <dbReference type="Proteomes" id="UP001172680"/>
    </source>
</evidence>